<evidence type="ECO:0000313" key="12">
    <source>
        <dbReference type="EMBL" id="EWC59044.1"/>
    </source>
</evidence>
<comment type="caution">
    <text evidence="12">The sequence shown here is derived from an EMBL/GenBank/DDBJ whole genome shotgun (WGS) entry which is preliminary data.</text>
</comment>
<proteinExistence type="inferred from homology"/>
<dbReference type="NCBIfam" id="TIGR01249">
    <property type="entry name" value="pro_imino_pep_1"/>
    <property type="match status" value="1"/>
</dbReference>
<feature type="active site" evidence="9">
    <location>
        <position position="268"/>
    </location>
</feature>
<dbReference type="PRINTS" id="PR00793">
    <property type="entry name" value="PROAMNOPTASE"/>
</dbReference>
<dbReference type="GO" id="GO:0006508">
    <property type="term" value="P:proteolysis"/>
    <property type="evidence" value="ECO:0007669"/>
    <property type="project" value="UniProtKB-KW"/>
</dbReference>
<keyword evidence="4 8" id="KW-0031">Aminopeptidase</keyword>
<dbReference type="GO" id="GO:0004177">
    <property type="term" value="F:aminopeptidase activity"/>
    <property type="evidence" value="ECO:0007669"/>
    <property type="project" value="UniProtKB-UniRule"/>
</dbReference>
<comment type="catalytic activity">
    <reaction evidence="1 8 10">
        <text>Release of N-terminal proline from a peptide.</text>
        <dbReference type="EC" id="3.4.11.5"/>
    </reaction>
</comment>
<evidence type="ECO:0000256" key="8">
    <source>
        <dbReference type="PIRNR" id="PIRNR006431"/>
    </source>
</evidence>
<evidence type="ECO:0000256" key="7">
    <source>
        <dbReference type="ARBA" id="ARBA00022801"/>
    </source>
</evidence>
<accession>W7IYB4</accession>
<reference evidence="12 13" key="1">
    <citation type="journal article" date="2014" name="Genome Announc.">
        <title>Draft Genome Sequence of the Antitrypanosomally Active Sponge-Associated Bacterium Actinokineospora sp. Strain EG49.</title>
        <authorList>
            <person name="Harjes J."/>
            <person name="Ryu T."/>
            <person name="Abdelmohsen U.R."/>
            <person name="Moitinho-Silva L."/>
            <person name="Horn H."/>
            <person name="Ravasi T."/>
            <person name="Hentschel U."/>
        </authorList>
    </citation>
    <scope>NUCLEOTIDE SEQUENCE [LARGE SCALE GENOMIC DNA]</scope>
    <source>
        <strain evidence="12 13">EG49</strain>
    </source>
</reference>
<dbReference type="Pfam" id="PF00561">
    <property type="entry name" value="Abhydrolase_1"/>
    <property type="match status" value="1"/>
</dbReference>
<dbReference type="PANTHER" id="PTHR43722:SF1">
    <property type="entry name" value="PROLINE IMINOPEPTIDASE"/>
    <property type="match status" value="1"/>
</dbReference>
<dbReference type="eggNOG" id="COG2267">
    <property type="taxonomic scope" value="Bacteria"/>
</dbReference>
<dbReference type="Gene3D" id="3.40.50.1820">
    <property type="entry name" value="alpha/beta hydrolase"/>
    <property type="match status" value="1"/>
</dbReference>
<feature type="domain" description="AB hydrolase-1" evidence="11">
    <location>
        <begin position="34"/>
        <end position="296"/>
    </location>
</feature>
<dbReference type="InterPro" id="IPR002410">
    <property type="entry name" value="Peptidase_S33"/>
</dbReference>
<dbReference type="PIRSF" id="PIRSF006431">
    <property type="entry name" value="Pept_S33"/>
    <property type="match status" value="1"/>
</dbReference>
<evidence type="ECO:0000256" key="1">
    <source>
        <dbReference type="ARBA" id="ARBA00001585"/>
    </source>
</evidence>
<evidence type="ECO:0000256" key="4">
    <source>
        <dbReference type="ARBA" id="ARBA00022438"/>
    </source>
</evidence>
<dbReference type="SUPFAM" id="SSF53474">
    <property type="entry name" value="alpha/beta-Hydrolases"/>
    <property type="match status" value="1"/>
</dbReference>
<dbReference type="Proteomes" id="UP000019277">
    <property type="component" value="Unassembled WGS sequence"/>
</dbReference>
<evidence type="ECO:0000256" key="6">
    <source>
        <dbReference type="ARBA" id="ARBA00022670"/>
    </source>
</evidence>
<keyword evidence="6 8" id="KW-0645">Protease</keyword>
<dbReference type="InterPro" id="IPR005944">
    <property type="entry name" value="Pro_iminopeptidase"/>
</dbReference>
<protein>
    <recommendedName>
        <fullName evidence="8 10">Proline iminopeptidase</fullName>
        <shortName evidence="8">PIP</shortName>
        <ecNumber evidence="8 10">3.4.11.5</ecNumber>
    </recommendedName>
    <alternativeName>
        <fullName evidence="8">Prolyl aminopeptidase</fullName>
    </alternativeName>
</protein>
<dbReference type="InterPro" id="IPR000073">
    <property type="entry name" value="AB_hydrolase_1"/>
</dbReference>
<evidence type="ECO:0000256" key="3">
    <source>
        <dbReference type="ARBA" id="ARBA00010088"/>
    </source>
</evidence>
<gene>
    <name evidence="12" type="ORF">UO65_5711</name>
</gene>
<dbReference type="EMBL" id="AYXG01000222">
    <property type="protein sequence ID" value="EWC59044.1"/>
    <property type="molecule type" value="Genomic_DNA"/>
</dbReference>
<comment type="subcellular location">
    <subcellularLocation>
        <location evidence="2 8">Cytoplasm</location>
    </subcellularLocation>
</comment>
<organism evidence="12 13">
    <name type="scientific">Actinokineospora spheciospongiae</name>
    <dbReference type="NCBI Taxonomy" id="909613"/>
    <lineage>
        <taxon>Bacteria</taxon>
        <taxon>Bacillati</taxon>
        <taxon>Actinomycetota</taxon>
        <taxon>Actinomycetes</taxon>
        <taxon>Pseudonocardiales</taxon>
        <taxon>Pseudonocardiaceae</taxon>
        <taxon>Actinokineospora</taxon>
    </lineage>
</organism>
<evidence type="ECO:0000256" key="2">
    <source>
        <dbReference type="ARBA" id="ARBA00004496"/>
    </source>
</evidence>
<evidence type="ECO:0000313" key="13">
    <source>
        <dbReference type="Proteomes" id="UP000019277"/>
    </source>
</evidence>
<feature type="active site" description="Proton donor" evidence="9">
    <location>
        <position position="296"/>
    </location>
</feature>
<keyword evidence="7 8" id="KW-0378">Hydrolase</keyword>
<dbReference type="RefSeq" id="WP_035288413.1">
    <property type="nucleotide sequence ID" value="NZ_AYXG01000222.1"/>
</dbReference>
<dbReference type="GO" id="GO:0005737">
    <property type="term" value="C:cytoplasm"/>
    <property type="evidence" value="ECO:0007669"/>
    <property type="project" value="UniProtKB-SubCell"/>
</dbReference>
<keyword evidence="5 8" id="KW-0963">Cytoplasm</keyword>
<evidence type="ECO:0000259" key="11">
    <source>
        <dbReference type="Pfam" id="PF00561"/>
    </source>
</evidence>
<feature type="active site" description="Nucleophile" evidence="9">
    <location>
        <position position="113"/>
    </location>
</feature>
<dbReference type="PANTHER" id="PTHR43722">
    <property type="entry name" value="PROLINE IMINOPEPTIDASE"/>
    <property type="match status" value="1"/>
</dbReference>
<name>W7IYB4_9PSEU</name>
<dbReference type="InterPro" id="IPR029058">
    <property type="entry name" value="AB_hydrolase_fold"/>
</dbReference>
<evidence type="ECO:0000256" key="9">
    <source>
        <dbReference type="PIRSR" id="PIRSR006431-1"/>
    </source>
</evidence>
<evidence type="ECO:0000256" key="5">
    <source>
        <dbReference type="ARBA" id="ARBA00022490"/>
    </source>
</evidence>
<dbReference type="PATRIC" id="fig|909613.9.peg.5710"/>
<dbReference type="STRING" id="909613.UO65_5711"/>
<keyword evidence="13" id="KW-1185">Reference proteome</keyword>
<comment type="similarity">
    <text evidence="3 8 10">Belongs to the peptidase S33 family.</text>
</comment>
<evidence type="ECO:0000256" key="10">
    <source>
        <dbReference type="RuleBase" id="RU003421"/>
    </source>
</evidence>
<dbReference type="EC" id="3.4.11.5" evidence="8 10"/>
<sequence>MPAEPAVPTASGMLDVGDGNRVHWETCGDPAGTPLVWVHGGPGMATTERWRDRLTAHGHRAVFFHQRGCGRSTPNAADPATDLSVNTTAHLIADMERLRAHLGIERWVVTGGSWGSTLGLAYAQAHPERVSAIVLLAVTATRRREIDWLYSGLGRIFPEAAERFRAGVPAGTRREDVLAAYSRLMDDPDPRVRARAAHDWCAWEDAVLSHEDGPAKPFSGSTSAERLALVRICAHYFSHGAWLDEGVLIREAGKLAGIPAVLIHGRVDLAGPLETAWELVKNWPDAELVVLEGSGHQSTAASDAALSRALRRFA</sequence>
<dbReference type="AlphaFoldDB" id="W7IYB4"/>